<organism evidence="3 4">
    <name type="scientific">Araneus ventricosus</name>
    <name type="common">Orbweaver spider</name>
    <name type="synonym">Epeira ventricosa</name>
    <dbReference type="NCBI Taxonomy" id="182803"/>
    <lineage>
        <taxon>Eukaryota</taxon>
        <taxon>Metazoa</taxon>
        <taxon>Ecdysozoa</taxon>
        <taxon>Arthropoda</taxon>
        <taxon>Chelicerata</taxon>
        <taxon>Arachnida</taxon>
        <taxon>Araneae</taxon>
        <taxon>Araneomorphae</taxon>
        <taxon>Entelegynae</taxon>
        <taxon>Araneoidea</taxon>
        <taxon>Araneidae</taxon>
        <taxon>Araneus</taxon>
    </lineage>
</organism>
<dbReference type="AlphaFoldDB" id="A0A4Y2IHJ8"/>
<evidence type="ECO:0000256" key="2">
    <source>
        <dbReference type="SAM" id="SignalP"/>
    </source>
</evidence>
<evidence type="ECO:0000256" key="1">
    <source>
        <dbReference type="SAM" id="Phobius"/>
    </source>
</evidence>
<evidence type="ECO:0000313" key="4">
    <source>
        <dbReference type="Proteomes" id="UP000499080"/>
    </source>
</evidence>
<protein>
    <submittedName>
        <fullName evidence="3">Uncharacterized protein</fullName>
    </submittedName>
</protein>
<keyword evidence="1" id="KW-0812">Transmembrane</keyword>
<evidence type="ECO:0000313" key="3">
    <source>
        <dbReference type="EMBL" id="GBM77114.1"/>
    </source>
</evidence>
<feature type="chain" id="PRO_5021346993" evidence="2">
    <location>
        <begin position="18"/>
        <end position="116"/>
    </location>
</feature>
<feature type="signal peptide" evidence="2">
    <location>
        <begin position="1"/>
        <end position="17"/>
    </location>
</feature>
<keyword evidence="2" id="KW-0732">Signal</keyword>
<accession>A0A4Y2IHJ8</accession>
<sequence length="116" mass="13121">MFFIYLHSSKLFLTFSAVNIFICVPDEFCSLYSIAIFYIVMCSKEQRWPGITILPSGLEGQRFDHQNLPCTSVCCTLNLSVSNILPQVWRVYLEDTNRGVVVAIGPLLQITKSVPN</sequence>
<keyword evidence="1" id="KW-0472">Membrane</keyword>
<dbReference type="Proteomes" id="UP000499080">
    <property type="component" value="Unassembled WGS sequence"/>
</dbReference>
<name>A0A4Y2IHJ8_ARAVE</name>
<reference evidence="3 4" key="1">
    <citation type="journal article" date="2019" name="Sci. Rep.">
        <title>Orb-weaving spider Araneus ventricosus genome elucidates the spidroin gene catalogue.</title>
        <authorList>
            <person name="Kono N."/>
            <person name="Nakamura H."/>
            <person name="Ohtoshi R."/>
            <person name="Moran D.A.P."/>
            <person name="Shinohara A."/>
            <person name="Yoshida Y."/>
            <person name="Fujiwara M."/>
            <person name="Mori M."/>
            <person name="Tomita M."/>
            <person name="Arakawa K."/>
        </authorList>
    </citation>
    <scope>NUCLEOTIDE SEQUENCE [LARGE SCALE GENOMIC DNA]</scope>
</reference>
<proteinExistence type="predicted"/>
<comment type="caution">
    <text evidence="3">The sequence shown here is derived from an EMBL/GenBank/DDBJ whole genome shotgun (WGS) entry which is preliminary data.</text>
</comment>
<dbReference type="EMBL" id="BGPR01002667">
    <property type="protein sequence ID" value="GBM77114.1"/>
    <property type="molecule type" value="Genomic_DNA"/>
</dbReference>
<keyword evidence="4" id="KW-1185">Reference proteome</keyword>
<keyword evidence="1" id="KW-1133">Transmembrane helix</keyword>
<feature type="transmembrane region" description="Helical" evidence="1">
    <location>
        <begin position="12"/>
        <end position="40"/>
    </location>
</feature>
<gene>
    <name evidence="3" type="ORF">AVEN_250474_1</name>
</gene>